<dbReference type="Pfam" id="PF05729">
    <property type="entry name" value="NACHT"/>
    <property type="match status" value="1"/>
</dbReference>
<evidence type="ECO:0000259" key="5">
    <source>
        <dbReference type="PROSITE" id="PS50837"/>
    </source>
</evidence>
<dbReference type="PANTHER" id="PTHR47189:SF1">
    <property type="entry name" value="MHC CLASS II TRANSACTIVATOR"/>
    <property type="match status" value="1"/>
</dbReference>
<keyword evidence="4" id="KW-0067">ATP-binding</keyword>
<dbReference type="Gene3D" id="3.80.10.10">
    <property type="entry name" value="Ribonuclease Inhibitor"/>
    <property type="match status" value="7"/>
</dbReference>
<name>A0A9D3P2L5_9TELE</name>
<dbReference type="SMART" id="SM00367">
    <property type="entry name" value="LRR_CC"/>
    <property type="match status" value="6"/>
</dbReference>
<sequence>MEELDLEDDVLVVVAQEATAIVDVLCEQRINVLNHIYALVEPRTRERLQSKPSLRETISGVVEFFKTSKQQTCRHFLCTIWELCENIPLDLEIRILSIAGSSAGEGAWENNSHLLDSENSPRSHNAKRARLDQVQNYTNAVKSFLQKKFEKVTKDIKKKVCLDKTWLCWRPQKYSRVRDRHAKAQEGEDDSPEHKESVEVLLKKTGRVVMLSGQAGSGKTLLMHCLAHHWAQGSYPTIELLFLLEFRQLNLVSQPLSLHELLFRFFLPSEEDNEQSEAVLSYILTNPEKICLIFDGYDEFGARFKDPKEIDYGSINPYQQLPLADLLSALCSSKILPGCTVLVTCRPRDVFDLFGSSGYFVAELLGFNQQRVKEYTEEYFHEKGRDIKEKAVRLLMDSHHLLSMSHVPGLCHVCCVCLDHFLSSDMSQQPDTQLPTSLTQIYLHILSAFISRCQGCGSSDNHTPLLQKYRDQIAELSKLAMDGLEGSRIVFSAKELSPELMNFGANAGILSRVDLTCADGSRSLGCAFTHLTMQEFMAALHLMTSPDITDSQLKKKLNLKSRWTAKTDPKTVFTDSLHLYMCGLAAKACTSNLVLLEGSENARSTVPKRQDAVLKILQGFVFSGRQTGPKIIELCRCAHETQNTDLAKAVGSRDSFELRNIRLNPVDIDALAFVTSNANQMVCLDFGACSIEPDCLNIIPNCKKLENLIFRSRKYDDKIAEALSGILPKLESLKQLDFISAGLTNNGAAKLFNALEFCPQITHLNVSDNYLTDESVKKLTEMIPKLANLTSVKLGKNNITKTGIFMLIEKMAAFRNIKKVYSNAKKEINLLFYPSSPNKAITNDLNNTEESKDLILNEWNLKCGDVNSLCTMLRGCSSLTVLNLSYNSLGNKGLRKLLENLPTPDTIQEIDVSENEVDMDGVVLLSSYFCTLKNLTEIEASHNGKKKLVLTFSNSRSDKLKHLTSDGCDNLRKKLRLTESDIPSTGMNKLCKSLLKCPNQLELDFSHGTLTDESVEKLLRFLPDMSTLNLLKLNHTQMSTDSALLLLQLLSDCHRTTAVQLRPLGEAFVKFGQGKAEAAICKFNHYMLGSANLAKLCGILEQCHHLTDLDLSSNFLKDEDVKTFVHFLPKIQISSSVSLNDNCLTEVGALELLSLMKTCERVAAVEVSLAKEEQKALICFVQKNLTGKTLSLRHCCFESNHVENLLKILTTCPNLKLELSCCTLQSQCLNILLNGLAALSSVQTLELRNNSLNLEAVKHLVSNLCRGSDHRIIRIMEPWIKGEVAVGLVAGCLQLNPHIKEIRVEKTWLNLSVESLTSATVPNENGNISLSAVRSISFDDCEVEGQHLSSLQSTVQKCTSLQQLQFSQLTMGADGAEFLTSVLPSLKNLKILSLSSKGETEDEAVIFALQQMQKHVELLSLSHHVIKDSGAAVLRNALQGLTRIRSLSLLQCLNCTAAGGRDLVYGLIQCQFLEEIQLDSLELDEESLVSFAHGLQAMTSLKKISLNIKTISKDGSGFLCLLASLHTLCELEEIELIGLRIGDQGIEELVKHIPKWTRLRKINLSENCVNDRAGEMLVNALSNCRALQQINLSKNNLGQSFAAVLGQVLPSLSELSELNLSVNRIDSKGCSSLCEGLVSMKALKKLDLTSIGTSDLVNVASCLKHCTSIEDISMSWNSCENDVALKLVEVLPQCSKLKRLDLEANNINTSGAKALAGCLQLCPWIEIIRLWRNPIKKDDPILKDKRMNFSST</sequence>
<dbReference type="InterPro" id="IPR006553">
    <property type="entry name" value="Leu-rich_rpt_Cys-con_subtyp"/>
</dbReference>
<comment type="caution">
    <text evidence="6">The sequence shown here is derived from an EMBL/GenBank/DDBJ whole genome shotgun (WGS) entry which is preliminary data.</text>
</comment>
<dbReference type="Proteomes" id="UP000824219">
    <property type="component" value="Linkage Group LG04"/>
</dbReference>
<reference evidence="6 7" key="1">
    <citation type="submission" date="2021-06" db="EMBL/GenBank/DDBJ databases">
        <title>Chromosome-level genome assembly of the red-tail catfish (Hemibagrus wyckioides).</title>
        <authorList>
            <person name="Shao F."/>
        </authorList>
    </citation>
    <scope>NUCLEOTIDE SEQUENCE [LARGE SCALE GENOMIC DNA]</scope>
    <source>
        <strain evidence="6">EC202008001</strain>
        <tissue evidence="6">Blood</tissue>
    </source>
</reference>
<dbReference type="InterPro" id="IPR027417">
    <property type="entry name" value="P-loop_NTPase"/>
</dbReference>
<dbReference type="EMBL" id="JAHKSW010000004">
    <property type="protein sequence ID" value="KAG7333267.1"/>
    <property type="molecule type" value="Genomic_DNA"/>
</dbReference>
<evidence type="ECO:0000256" key="2">
    <source>
        <dbReference type="ARBA" id="ARBA00022737"/>
    </source>
</evidence>
<dbReference type="PROSITE" id="PS50837">
    <property type="entry name" value="NACHT"/>
    <property type="match status" value="1"/>
</dbReference>
<dbReference type="InterPro" id="IPR001611">
    <property type="entry name" value="Leu-rich_rpt"/>
</dbReference>
<keyword evidence="7" id="KW-1185">Reference proteome</keyword>
<dbReference type="Pfam" id="PF13516">
    <property type="entry name" value="LRR_6"/>
    <property type="match status" value="5"/>
</dbReference>
<dbReference type="PANTHER" id="PTHR47189">
    <property type="entry name" value="MHC CLASS II TRANSACTIVATOR"/>
    <property type="match status" value="1"/>
</dbReference>
<dbReference type="OrthoDB" id="120976at2759"/>
<evidence type="ECO:0000313" key="7">
    <source>
        <dbReference type="Proteomes" id="UP000824219"/>
    </source>
</evidence>
<feature type="domain" description="NACHT" evidence="5">
    <location>
        <begin position="207"/>
        <end position="347"/>
    </location>
</feature>
<dbReference type="GO" id="GO:0045345">
    <property type="term" value="P:positive regulation of MHC class I biosynthetic process"/>
    <property type="evidence" value="ECO:0007669"/>
    <property type="project" value="TreeGrafter"/>
</dbReference>
<keyword evidence="2" id="KW-0677">Repeat</keyword>
<dbReference type="GO" id="GO:0005524">
    <property type="term" value="F:ATP binding"/>
    <property type="evidence" value="ECO:0007669"/>
    <property type="project" value="UniProtKB-KW"/>
</dbReference>
<protein>
    <recommendedName>
        <fullName evidence="5">NACHT domain-containing protein</fullName>
    </recommendedName>
</protein>
<dbReference type="InterPro" id="IPR032675">
    <property type="entry name" value="LRR_dom_sf"/>
</dbReference>
<evidence type="ECO:0000256" key="1">
    <source>
        <dbReference type="ARBA" id="ARBA00022614"/>
    </source>
</evidence>
<evidence type="ECO:0000313" key="6">
    <source>
        <dbReference type="EMBL" id="KAG7333267.1"/>
    </source>
</evidence>
<accession>A0A9D3P2L5</accession>
<keyword evidence="3" id="KW-0547">Nucleotide-binding</keyword>
<dbReference type="Gene3D" id="1.10.533.20">
    <property type="match status" value="1"/>
</dbReference>
<evidence type="ECO:0000256" key="3">
    <source>
        <dbReference type="ARBA" id="ARBA00022741"/>
    </source>
</evidence>
<dbReference type="GO" id="GO:0045944">
    <property type="term" value="P:positive regulation of transcription by RNA polymerase II"/>
    <property type="evidence" value="ECO:0007669"/>
    <property type="project" value="TreeGrafter"/>
</dbReference>
<keyword evidence="1" id="KW-0433">Leucine-rich repeat</keyword>
<dbReference type="SUPFAM" id="SSF52540">
    <property type="entry name" value="P-loop containing nucleoside triphosphate hydrolases"/>
    <property type="match status" value="1"/>
</dbReference>
<dbReference type="InterPro" id="IPR007111">
    <property type="entry name" value="NACHT_NTPase"/>
</dbReference>
<dbReference type="Pfam" id="PF17776">
    <property type="entry name" value="NLRC4_HD2"/>
    <property type="match status" value="1"/>
</dbReference>
<dbReference type="InterPro" id="IPR041267">
    <property type="entry name" value="NLRP_HD2"/>
</dbReference>
<organism evidence="6 7">
    <name type="scientific">Hemibagrus wyckioides</name>
    <dbReference type="NCBI Taxonomy" id="337641"/>
    <lineage>
        <taxon>Eukaryota</taxon>
        <taxon>Metazoa</taxon>
        <taxon>Chordata</taxon>
        <taxon>Craniata</taxon>
        <taxon>Vertebrata</taxon>
        <taxon>Euteleostomi</taxon>
        <taxon>Actinopterygii</taxon>
        <taxon>Neopterygii</taxon>
        <taxon>Teleostei</taxon>
        <taxon>Ostariophysi</taxon>
        <taxon>Siluriformes</taxon>
        <taxon>Bagridae</taxon>
        <taxon>Hemibagrus</taxon>
    </lineage>
</organism>
<proteinExistence type="predicted"/>
<dbReference type="SMART" id="SM00368">
    <property type="entry name" value="LRR_RI"/>
    <property type="match status" value="11"/>
</dbReference>
<dbReference type="GO" id="GO:0045348">
    <property type="term" value="P:positive regulation of MHC class II biosynthetic process"/>
    <property type="evidence" value="ECO:0007669"/>
    <property type="project" value="TreeGrafter"/>
</dbReference>
<dbReference type="Gene3D" id="3.40.50.300">
    <property type="entry name" value="P-loop containing nucleotide triphosphate hydrolases"/>
    <property type="match status" value="1"/>
</dbReference>
<dbReference type="SUPFAM" id="SSF52047">
    <property type="entry name" value="RNI-like"/>
    <property type="match status" value="2"/>
</dbReference>
<gene>
    <name evidence="6" type="ORF">KOW79_003402</name>
</gene>
<evidence type="ECO:0000256" key="4">
    <source>
        <dbReference type="ARBA" id="ARBA00022840"/>
    </source>
</evidence>